<sequence>MSLLPMFLKEFEIGGIKINIEQEGNVGIGGMVWDAAFILSKFLAKHQKHVFSNVKNVVELGSGTGLCGIATALLNPNCQVTLTDHRSHISLIDTNIDCNCLKNARSKELDWFHPSNIGKFDLIIGTDLVYDPTLFGPLLDTLDIVSKPNSLILLCNEVRMSRDLDFYKMAQERGWQVTVIPSEFSDPENRNPESPVIRFVKNWK</sequence>
<proteinExistence type="predicted"/>
<dbReference type="InterPro" id="IPR029063">
    <property type="entry name" value="SAM-dependent_MTases_sf"/>
</dbReference>
<dbReference type="PANTHER" id="PTHR14614">
    <property type="entry name" value="HEPATOCELLULAR CARCINOMA-ASSOCIATED ANTIGEN"/>
    <property type="match status" value="1"/>
</dbReference>
<keyword evidence="2" id="KW-1185">Reference proteome</keyword>
<dbReference type="CDD" id="cd02440">
    <property type="entry name" value="AdoMet_MTases"/>
    <property type="match status" value="1"/>
</dbReference>
<dbReference type="PANTHER" id="PTHR14614:SF163">
    <property type="entry name" value="METHYLTRANSFERASE SMALL DOMAIN-CONTAINING PROTEIN"/>
    <property type="match status" value="1"/>
</dbReference>
<dbReference type="SUPFAM" id="SSF53335">
    <property type="entry name" value="S-adenosyl-L-methionine-dependent methyltransferases"/>
    <property type="match status" value="1"/>
</dbReference>
<gene>
    <name evidence="1" type="ORF">BSTOLATCC_MIC32897</name>
</gene>
<name>A0AAU9JCR8_9CILI</name>
<dbReference type="Proteomes" id="UP001162131">
    <property type="component" value="Unassembled WGS sequence"/>
</dbReference>
<protein>
    <submittedName>
        <fullName evidence="1">Uncharacterized protein</fullName>
    </submittedName>
</protein>
<comment type="caution">
    <text evidence="1">The sequence shown here is derived from an EMBL/GenBank/DDBJ whole genome shotgun (WGS) entry which is preliminary data.</text>
</comment>
<evidence type="ECO:0000313" key="2">
    <source>
        <dbReference type="Proteomes" id="UP001162131"/>
    </source>
</evidence>
<dbReference type="Pfam" id="PF10294">
    <property type="entry name" value="Methyltransf_16"/>
    <property type="match status" value="1"/>
</dbReference>
<dbReference type="Gene3D" id="3.40.50.150">
    <property type="entry name" value="Vaccinia Virus protein VP39"/>
    <property type="match status" value="1"/>
</dbReference>
<accession>A0AAU9JCR8</accession>
<dbReference type="EMBL" id="CAJZBQ010000033">
    <property type="protein sequence ID" value="CAG9322992.1"/>
    <property type="molecule type" value="Genomic_DNA"/>
</dbReference>
<dbReference type="AlphaFoldDB" id="A0AAU9JCR8"/>
<evidence type="ECO:0000313" key="1">
    <source>
        <dbReference type="EMBL" id="CAG9322992.1"/>
    </source>
</evidence>
<organism evidence="1 2">
    <name type="scientific">Blepharisma stoltei</name>
    <dbReference type="NCBI Taxonomy" id="1481888"/>
    <lineage>
        <taxon>Eukaryota</taxon>
        <taxon>Sar</taxon>
        <taxon>Alveolata</taxon>
        <taxon>Ciliophora</taxon>
        <taxon>Postciliodesmatophora</taxon>
        <taxon>Heterotrichea</taxon>
        <taxon>Heterotrichida</taxon>
        <taxon>Blepharismidae</taxon>
        <taxon>Blepharisma</taxon>
    </lineage>
</organism>
<reference evidence="1" key="1">
    <citation type="submission" date="2021-09" db="EMBL/GenBank/DDBJ databases">
        <authorList>
            <consortium name="AG Swart"/>
            <person name="Singh M."/>
            <person name="Singh A."/>
            <person name="Seah K."/>
            <person name="Emmerich C."/>
        </authorList>
    </citation>
    <scope>NUCLEOTIDE SEQUENCE</scope>
    <source>
        <strain evidence="1">ATCC30299</strain>
    </source>
</reference>
<dbReference type="InterPro" id="IPR019410">
    <property type="entry name" value="Methyltransf_16"/>
</dbReference>